<accession>A0A2V5HNW4</accession>
<protein>
    <recommendedName>
        <fullName evidence="3">SnoaL-like domain-containing protein</fullName>
    </recommendedName>
</protein>
<evidence type="ECO:0008006" key="3">
    <source>
        <dbReference type="Google" id="ProtNLM"/>
    </source>
</evidence>
<dbReference type="AlphaFoldDB" id="A0A2V5HNW4"/>
<keyword evidence="2" id="KW-1185">Reference proteome</keyword>
<evidence type="ECO:0000313" key="2">
    <source>
        <dbReference type="Proteomes" id="UP000248817"/>
    </source>
</evidence>
<gene>
    <name evidence="1" type="ORF">BP00DRAFT_451495</name>
</gene>
<dbReference type="Proteomes" id="UP000248817">
    <property type="component" value="Unassembled WGS sequence"/>
</dbReference>
<reference evidence="1 2" key="1">
    <citation type="submission" date="2018-02" db="EMBL/GenBank/DDBJ databases">
        <title>The genomes of Aspergillus section Nigri reveals drivers in fungal speciation.</title>
        <authorList>
            <consortium name="DOE Joint Genome Institute"/>
            <person name="Vesth T.C."/>
            <person name="Nybo J."/>
            <person name="Theobald S."/>
            <person name="Brandl J."/>
            <person name="Frisvad J.C."/>
            <person name="Nielsen K.F."/>
            <person name="Lyhne E.K."/>
            <person name="Kogle M.E."/>
            <person name="Kuo A."/>
            <person name="Riley R."/>
            <person name="Clum A."/>
            <person name="Nolan M."/>
            <person name="Lipzen A."/>
            <person name="Salamov A."/>
            <person name="Henrissat B."/>
            <person name="Wiebenga A."/>
            <person name="De vries R.P."/>
            <person name="Grigoriev I.V."/>
            <person name="Mortensen U.H."/>
            <person name="Andersen M.R."/>
            <person name="Baker S.E."/>
        </authorList>
    </citation>
    <scope>NUCLEOTIDE SEQUENCE [LARGE SCALE GENOMIC DNA]</scope>
    <source>
        <strain evidence="1 2">CBS 114.80</strain>
    </source>
</reference>
<organism evidence="1 2">
    <name type="scientific">Aspergillus indologenus CBS 114.80</name>
    <dbReference type="NCBI Taxonomy" id="1450541"/>
    <lineage>
        <taxon>Eukaryota</taxon>
        <taxon>Fungi</taxon>
        <taxon>Dikarya</taxon>
        <taxon>Ascomycota</taxon>
        <taxon>Pezizomycotina</taxon>
        <taxon>Eurotiomycetes</taxon>
        <taxon>Eurotiomycetidae</taxon>
        <taxon>Eurotiales</taxon>
        <taxon>Aspergillaceae</taxon>
        <taxon>Aspergillus</taxon>
        <taxon>Aspergillus subgen. Circumdati</taxon>
    </lineage>
</organism>
<evidence type="ECO:0000313" key="1">
    <source>
        <dbReference type="EMBL" id="PYI26079.1"/>
    </source>
</evidence>
<dbReference type="EMBL" id="KZ825612">
    <property type="protein sequence ID" value="PYI26079.1"/>
    <property type="molecule type" value="Genomic_DNA"/>
</dbReference>
<sequence>MTPTSPPSWKQGAIDEFIEAAKAGFAAASSFMYMYILHGTCGSSVEVDPALARAVCKVKTTSTCRFTFGGVAMDHEADCRFFVLLEQKRGGRWGVCSYTLLFDKDMFVPAHPAKTLQISEEEVERLPSGYRYRAWAEGRTGHSSKLNLNSHGPERDVLYGKCRDGLEGRAVKPDLTGADVPDWKPSGIQDKTSWWGRGLLSDRG</sequence>
<name>A0A2V5HNW4_9EURO</name>
<proteinExistence type="predicted"/>